<evidence type="ECO:0000256" key="1">
    <source>
        <dbReference type="SAM" id="Phobius"/>
    </source>
</evidence>
<feature type="signal peptide" evidence="2">
    <location>
        <begin position="1"/>
        <end position="25"/>
    </location>
</feature>
<keyword evidence="1" id="KW-0812">Transmembrane</keyword>
<reference evidence="3" key="1">
    <citation type="submission" date="2021-05" db="EMBL/GenBank/DDBJ databases">
        <authorList>
            <person name="Alioto T."/>
            <person name="Alioto T."/>
            <person name="Gomez Garrido J."/>
        </authorList>
    </citation>
    <scope>NUCLEOTIDE SEQUENCE</scope>
</reference>
<keyword evidence="1" id="KW-0472">Membrane</keyword>
<dbReference type="AlphaFoldDB" id="A0A8D9A3L1"/>
<evidence type="ECO:0000256" key="2">
    <source>
        <dbReference type="SAM" id="SignalP"/>
    </source>
</evidence>
<dbReference type="EMBL" id="HBUF01345097">
    <property type="protein sequence ID" value="CAG6708526.1"/>
    <property type="molecule type" value="Transcribed_RNA"/>
</dbReference>
<protein>
    <submittedName>
        <fullName evidence="3">Uncharacterized protein</fullName>
    </submittedName>
</protein>
<organism evidence="3">
    <name type="scientific">Cacopsylla melanoneura</name>
    <dbReference type="NCBI Taxonomy" id="428564"/>
    <lineage>
        <taxon>Eukaryota</taxon>
        <taxon>Metazoa</taxon>
        <taxon>Ecdysozoa</taxon>
        <taxon>Arthropoda</taxon>
        <taxon>Hexapoda</taxon>
        <taxon>Insecta</taxon>
        <taxon>Pterygota</taxon>
        <taxon>Neoptera</taxon>
        <taxon>Paraneoptera</taxon>
        <taxon>Hemiptera</taxon>
        <taxon>Sternorrhyncha</taxon>
        <taxon>Psylloidea</taxon>
        <taxon>Psyllidae</taxon>
        <taxon>Psyllinae</taxon>
        <taxon>Cacopsylla</taxon>
    </lineage>
</organism>
<keyword evidence="1" id="KW-1133">Transmembrane helix</keyword>
<evidence type="ECO:0000313" key="3">
    <source>
        <dbReference type="EMBL" id="CAG6758274.1"/>
    </source>
</evidence>
<name>A0A8D9A3L1_9HEMI</name>
<keyword evidence="2" id="KW-0732">Signal</keyword>
<dbReference type="EMBL" id="HBUF01549220">
    <property type="protein sequence ID" value="CAG6758274.1"/>
    <property type="molecule type" value="Transcribed_RNA"/>
</dbReference>
<accession>A0A8D9A3L1</accession>
<feature type="transmembrane region" description="Helical" evidence="1">
    <location>
        <begin position="49"/>
        <end position="81"/>
    </location>
</feature>
<proteinExistence type="predicted"/>
<sequence length="104" mass="12319">MMCVVLILIILIMCVWLFMPGKVVSRPKYSSTKSVKFHVRNVYLSTYNITYYLPTYVLNTFTVISMVDFLFLLLSCVSAIYRVSRFKVYEKLIIHLREFQMTLL</sequence>
<feature type="chain" id="PRO_5036262724" evidence="2">
    <location>
        <begin position="26"/>
        <end position="104"/>
    </location>
</feature>